<dbReference type="SUPFAM" id="SSF47323">
    <property type="entry name" value="Anticodon-binding domain of a subclass of class I aminoacyl-tRNA synthetases"/>
    <property type="match status" value="1"/>
</dbReference>
<evidence type="ECO:0000256" key="6">
    <source>
        <dbReference type="ARBA" id="ARBA00022917"/>
    </source>
</evidence>
<dbReference type="InterPro" id="IPR001412">
    <property type="entry name" value="aa-tRNA-synth_I_CS"/>
</dbReference>
<dbReference type="RefSeq" id="WP_337319404.1">
    <property type="nucleotide sequence ID" value="NZ_JBBDGN010000006.1"/>
</dbReference>
<dbReference type="Pfam" id="PF08264">
    <property type="entry name" value="Anticodon_1"/>
    <property type="match status" value="1"/>
</dbReference>
<dbReference type="InterPro" id="IPR014729">
    <property type="entry name" value="Rossmann-like_a/b/a_fold"/>
</dbReference>
<dbReference type="InterPro" id="IPR002300">
    <property type="entry name" value="aa-tRNA-synth_Ia"/>
</dbReference>
<dbReference type="PANTHER" id="PTHR42780:SF1">
    <property type="entry name" value="ISOLEUCINE--TRNA LIGASE, CYTOPLASMIC"/>
    <property type="match status" value="1"/>
</dbReference>
<keyword evidence="3 10" id="KW-0436">Ligase</keyword>
<dbReference type="CDD" id="cd07961">
    <property type="entry name" value="Anticodon_Ia_Ile_ABEc"/>
    <property type="match status" value="1"/>
</dbReference>
<dbReference type="EMBL" id="JBBDGN010000006">
    <property type="protein sequence ID" value="MEJ1091670.1"/>
    <property type="molecule type" value="Genomic_DNA"/>
</dbReference>
<comment type="caution">
    <text evidence="14">The sequence shown here is derived from an EMBL/GenBank/DDBJ whole genome shotgun (WGS) entry which is preliminary data.</text>
</comment>
<comment type="domain">
    <text evidence="10">IleRS has two distinct active sites: one for aminoacylation and one for editing. The misactivated valine is translocated from the active site to the editing site, which sterically excludes the correctly activated isoleucine. The single editing site contains two valyl binding pockets, one specific for each substrate (Val-AMP or Val-tRNA(Ile)).</text>
</comment>
<dbReference type="NCBIfam" id="TIGR00392">
    <property type="entry name" value="ileS"/>
    <property type="match status" value="1"/>
</dbReference>
<evidence type="ECO:0000256" key="3">
    <source>
        <dbReference type="ARBA" id="ARBA00022598"/>
    </source>
</evidence>
<keyword evidence="10" id="KW-0862">Zinc</keyword>
<keyword evidence="6 10" id="KW-0648">Protein biosynthesis</keyword>
<dbReference type="PRINTS" id="PR00984">
    <property type="entry name" value="TRNASYNTHILE"/>
</dbReference>
<dbReference type="Pfam" id="PF00133">
    <property type="entry name" value="tRNA-synt_1"/>
    <property type="match status" value="1"/>
</dbReference>
<dbReference type="InterPro" id="IPR023586">
    <property type="entry name" value="Ile-tRNA-ligase_type2"/>
</dbReference>
<evidence type="ECO:0000256" key="8">
    <source>
        <dbReference type="ARBA" id="ARBA00025217"/>
    </source>
</evidence>
<evidence type="ECO:0000256" key="1">
    <source>
        <dbReference type="ARBA" id="ARBA00007078"/>
    </source>
</evidence>
<keyword evidence="10" id="KW-0479">Metal-binding</keyword>
<feature type="domain" description="Aminoacyl-tRNA synthetase class Ia" evidence="12">
    <location>
        <begin position="32"/>
        <end position="692"/>
    </location>
</feature>
<comment type="catalytic activity">
    <reaction evidence="9 10">
        <text>tRNA(Ile) + L-isoleucine + ATP = L-isoleucyl-tRNA(Ile) + AMP + diphosphate</text>
        <dbReference type="Rhea" id="RHEA:11060"/>
        <dbReference type="Rhea" id="RHEA-COMP:9666"/>
        <dbReference type="Rhea" id="RHEA-COMP:9695"/>
        <dbReference type="ChEBI" id="CHEBI:30616"/>
        <dbReference type="ChEBI" id="CHEBI:33019"/>
        <dbReference type="ChEBI" id="CHEBI:58045"/>
        <dbReference type="ChEBI" id="CHEBI:78442"/>
        <dbReference type="ChEBI" id="CHEBI:78528"/>
        <dbReference type="ChEBI" id="CHEBI:456215"/>
        <dbReference type="EC" id="6.1.1.5"/>
    </reaction>
</comment>
<dbReference type="EC" id="6.1.1.5" evidence="10"/>
<gene>
    <name evidence="10 14" type="primary">ileS</name>
    <name evidence="14" type="ORF">WDU93_08165</name>
</gene>
<feature type="short sequence motif" description="'HIGH' region" evidence="10">
    <location>
        <begin position="62"/>
        <end position="72"/>
    </location>
</feature>
<evidence type="ECO:0000256" key="4">
    <source>
        <dbReference type="ARBA" id="ARBA00022741"/>
    </source>
</evidence>
<dbReference type="SUPFAM" id="SSF50677">
    <property type="entry name" value="ValRS/IleRS/LeuRS editing domain"/>
    <property type="match status" value="1"/>
</dbReference>
<comment type="subcellular location">
    <subcellularLocation>
        <location evidence="10">Cytoplasm</location>
    </subcellularLocation>
</comment>
<evidence type="ECO:0000259" key="12">
    <source>
        <dbReference type="Pfam" id="PF00133"/>
    </source>
</evidence>
<keyword evidence="15" id="KW-1185">Reference proteome</keyword>
<keyword evidence="7 10" id="KW-0030">Aminoacyl-tRNA synthetase</keyword>
<dbReference type="Gene3D" id="3.90.740.10">
    <property type="entry name" value="Valyl/Leucyl/Isoleucyl-tRNA synthetase, editing domain"/>
    <property type="match status" value="1"/>
</dbReference>
<organism evidence="14 15">
    <name type="scientific">Microbacterium istanbulense</name>
    <dbReference type="NCBI Taxonomy" id="3122049"/>
    <lineage>
        <taxon>Bacteria</taxon>
        <taxon>Bacillati</taxon>
        <taxon>Actinomycetota</taxon>
        <taxon>Actinomycetes</taxon>
        <taxon>Micrococcales</taxon>
        <taxon>Microbacteriaceae</taxon>
        <taxon>Microbacterium</taxon>
    </lineage>
</organism>
<dbReference type="PROSITE" id="PS00178">
    <property type="entry name" value="AA_TRNA_LIGASE_I"/>
    <property type="match status" value="1"/>
</dbReference>
<evidence type="ECO:0000256" key="9">
    <source>
        <dbReference type="ARBA" id="ARBA00048359"/>
    </source>
</evidence>
<keyword evidence="5 10" id="KW-0067">ATP-binding</keyword>
<proteinExistence type="inferred from homology"/>
<dbReference type="HAMAP" id="MF_02003">
    <property type="entry name" value="Ile_tRNA_synth_type2"/>
    <property type="match status" value="1"/>
</dbReference>
<dbReference type="InterPro" id="IPR009008">
    <property type="entry name" value="Val/Leu/Ile-tRNA-synth_edit"/>
</dbReference>
<feature type="short sequence motif" description="'KMSKS' region" evidence="10">
    <location>
        <begin position="655"/>
        <end position="659"/>
    </location>
</feature>
<feature type="compositionally biased region" description="Low complexity" evidence="11">
    <location>
        <begin position="8"/>
        <end position="18"/>
    </location>
</feature>
<sequence>MTYPRTSAASAFGPAADAVTPSPRFPEIEREVLEFWKADDTFRASIAQRDGDDEWVFYDGPPFANGLPHYGHLLTGYAKDVFPRFQTMIGKKVDRVFGWDTHGLPAELEAMKQLGITEKSEIEAMGIDVFNAKARSSVLAYTREWEDYVTRQARWVDFERGYKTLDLGYMESVLWAFKTLYDKGLAYEGYRVLPYCWRDETPLSAHELRMDDDVYQDRQDPSVTVTFPLTGAKAEALGLTGVRALAWTTTPWTLPTNMALAVGPEIEYVVLPAGPQGAADVLPGDDIAESAAHRYLMAADLLHNYAKDLGYESADDAHAAVEIRYSGAELADVTYDRLFDYYADAETWGTEHAWRILVDDYVTTTDGTGIVHQAPAYGEDDLRVTSAAGIPTILSLDEGGRFLPQVTDVAGELWMEANTPLIRLLRAEGRMLREQSYVHSYPHCWRCRNPLIYKAVSSWFIRVTDIKDDMLAGNEQITWVPENVKHGQFGKWLEGARDWSISRNRYWGSPIPIWKSDNPEYPRVDAYGSLEELERDFGALPRNPEGEVDLHRPYIDDLTRPNPDDPTGTSTMRRIEDVFDVWFDSGSMPYAQVHYPFENQEWFDTHAPADFIVEYIGQTRGWFYVMHVLSTALFDRPAFTGVSCHGIVLGNDGYKMSKSLRNYPDVSEVFDRDGSDAMRWFLMSSSVLRGGNLSVTEEGIRAGVREFILPLWNSWYFFATYANAAGGYEATWRTDSTDVLDRYILARLGDLVREVRADLEGLDSTTASARLRDFVEVLTNWYIRRSRDRFWSGDNADAFDTLYTVLETLTRVAAPLVPLVSERIWQGLTGGRSVHLTDWPDADLFPTAEDVRGAMDAVRELSSVGNALRKKEKLRVRLPLARLTVVTPHAADLAQFEDILREELNVKAVELVALSDTTAADYGISHRLSVNARAAGPRLGKQVQQVIRAAKDGFWTEESGVVTADGIALEPGEYELVLETTGRPEGEALAIVPTGGFMLLDTRITPELRAEGLARDVIRAVQETRKAADFDVSDRIRLELWFSCPDDLGDVRSAFDVAGVAEETLAVSYSLGTKDEVLLERGGGSWGRQEGGFEYETVIEAGTYANNGNIRVSIAREGYQEAQA</sequence>
<evidence type="ECO:0000256" key="5">
    <source>
        <dbReference type="ARBA" id="ARBA00022840"/>
    </source>
</evidence>
<dbReference type="InterPro" id="IPR002301">
    <property type="entry name" value="Ile-tRNA-ligase"/>
</dbReference>
<keyword evidence="4 10" id="KW-0547">Nucleotide-binding</keyword>
<evidence type="ECO:0000256" key="7">
    <source>
        <dbReference type="ARBA" id="ARBA00023146"/>
    </source>
</evidence>
<dbReference type="InterPro" id="IPR033709">
    <property type="entry name" value="Anticodon_Ile_ABEc"/>
</dbReference>
<name>A0ABU8LK11_9MICO</name>
<protein>
    <recommendedName>
        <fullName evidence="10">Isoleucine--tRNA ligase</fullName>
        <ecNumber evidence="10">6.1.1.5</ecNumber>
    </recommendedName>
    <alternativeName>
        <fullName evidence="10">Isoleucyl-tRNA synthetase</fullName>
        <shortName evidence="10">IleRS</shortName>
    </alternativeName>
</protein>
<dbReference type="Pfam" id="PF19302">
    <property type="entry name" value="DUF5915"/>
    <property type="match status" value="1"/>
</dbReference>
<reference evidence="14 15" key="1">
    <citation type="submission" date="2024-02" db="EMBL/GenBank/DDBJ databases">
        <authorList>
            <person name="Saticioglu I.B."/>
        </authorList>
    </citation>
    <scope>NUCLEOTIDE SEQUENCE [LARGE SCALE GENOMIC DNA]</scope>
    <source>
        <strain evidence="14 15">Mu-43</strain>
    </source>
</reference>
<evidence type="ECO:0000256" key="11">
    <source>
        <dbReference type="SAM" id="MobiDB-lite"/>
    </source>
</evidence>
<feature type="domain" description="Methionyl/Valyl/Leucyl/Isoleucyl-tRNA synthetase anticodon-binding" evidence="13">
    <location>
        <begin position="741"/>
        <end position="879"/>
    </location>
</feature>
<evidence type="ECO:0000259" key="13">
    <source>
        <dbReference type="Pfam" id="PF08264"/>
    </source>
</evidence>
<evidence type="ECO:0000313" key="14">
    <source>
        <dbReference type="EMBL" id="MEJ1091670.1"/>
    </source>
</evidence>
<dbReference type="Gene3D" id="1.10.730.10">
    <property type="entry name" value="Isoleucyl-tRNA Synthetase, Domain 1"/>
    <property type="match status" value="1"/>
</dbReference>
<comment type="cofactor">
    <cofactor evidence="10">
        <name>Zn(2+)</name>
        <dbReference type="ChEBI" id="CHEBI:29105"/>
    </cofactor>
</comment>
<comment type="subunit">
    <text evidence="10">Monomer.</text>
</comment>
<feature type="binding site" evidence="10">
    <location>
        <position position="658"/>
    </location>
    <ligand>
        <name>ATP</name>
        <dbReference type="ChEBI" id="CHEBI:30616"/>
    </ligand>
</feature>
<accession>A0ABU8LK11</accession>
<evidence type="ECO:0000256" key="10">
    <source>
        <dbReference type="HAMAP-Rule" id="MF_02003"/>
    </source>
</evidence>
<dbReference type="PANTHER" id="PTHR42780">
    <property type="entry name" value="SOLEUCYL-TRNA SYNTHETASE"/>
    <property type="match status" value="1"/>
</dbReference>
<feature type="region of interest" description="Disordered" evidence="11">
    <location>
        <begin position="1"/>
        <end position="22"/>
    </location>
</feature>
<comment type="function">
    <text evidence="8 10">Catalyzes the attachment of isoleucine to tRNA(Ile). As IleRS can inadvertently accommodate and process structurally similar amino acids such as valine, to avoid such errors it has two additional distinct tRNA(Ile)-dependent editing activities. One activity is designated as 'pretransfer' editing and involves the hydrolysis of activated Val-AMP. The other activity is designated 'posttransfer' editing and involves deacylation of mischarged Val-tRNA(Ile).</text>
</comment>
<dbReference type="Proteomes" id="UP001366085">
    <property type="component" value="Unassembled WGS sequence"/>
</dbReference>
<dbReference type="InterPro" id="IPR009080">
    <property type="entry name" value="tRNAsynth_Ia_anticodon-bd"/>
</dbReference>
<dbReference type="Gene3D" id="3.40.50.620">
    <property type="entry name" value="HUPs"/>
    <property type="match status" value="2"/>
</dbReference>
<comment type="similarity">
    <text evidence="1 10">Belongs to the class-I aminoacyl-tRNA synthetase family. IleS type 2 subfamily.</text>
</comment>
<dbReference type="SUPFAM" id="SSF52374">
    <property type="entry name" value="Nucleotidylyl transferase"/>
    <property type="match status" value="1"/>
</dbReference>
<evidence type="ECO:0000313" key="15">
    <source>
        <dbReference type="Proteomes" id="UP001366085"/>
    </source>
</evidence>
<evidence type="ECO:0000256" key="2">
    <source>
        <dbReference type="ARBA" id="ARBA00022490"/>
    </source>
</evidence>
<dbReference type="InterPro" id="IPR013155">
    <property type="entry name" value="M/V/L/I-tRNA-synth_anticd-bd"/>
</dbReference>
<dbReference type="CDD" id="cd00818">
    <property type="entry name" value="IleRS_core"/>
    <property type="match status" value="1"/>
</dbReference>
<dbReference type="GO" id="GO:0004822">
    <property type="term" value="F:isoleucine-tRNA ligase activity"/>
    <property type="evidence" value="ECO:0007669"/>
    <property type="project" value="UniProtKB-EC"/>
</dbReference>
<keyword evidence="2 10" id="KW-0963">Cytoplasm</keyword>